<dbReference type="OrthoDB" id="10248520at2759"/>
<dbReference type="PROSITE" id="PS00995">
    <property type="entry name" value="TCP1_3"/>
    <property type="match status" value="1"/>
</dbReference>
<reference evidence="12 13" key="2">
    <citation type="submission" date="2016-08" db="EMBL/GenBank/DDBJ databases">
        <title>Pervasive Adenine N6-methylation of Active Genes in Fungi.</title>
        <authorList>
            <consortium name="DOE Joint Genome Institute"/>
            <person name="Mondo S.J."/>
            <person name="Dannebaum R.O."/>
            <person name="Kuo R.C."/>
            <person name="Labutti K."/>
            <person name="Haridas S."/>
            <person name="Kuo A."/>
            <person name="Salamov A."/>
            <person name="Ahrendt S.R."/>
            <person name="Lipzen A."/>
            <person name="Sullivan W."/>
            <person name="Andreopoulos W.B."/>
            <person name="Clum A."/>
            <person name="Lindquist E."/>
            <person name="Daum C."/>
            <person name="Ramamoorthy G.K."/>
            <person name="Gryganskyi A."/>
            <person name="Culley D."/>
            <person name="Magnuson J.K."/>
            <person name="James T.Y."/>
            <person name="O'Malley M.A."/>
            <person name="Stajich J.E."/>
            <person name="Spatafora J.W."/>
            <person name="Visel A."/>
            <person name="Grigoriev I.V."/>
        </authorList>
    </citation>
    <scope>NUCLEOTIDE SEQUENCE [LARGE SCALE GENOMIC DNA]</scope>
    <source>
        <strain evidence="12 13">S4</strain>
    </source>
</reference>
<dbReference type="FunFam" id="3.50.7.10:FF:000009">
    <property type="entry name" value="T-complex protein 1 subunit alpha"/>
    <property type="match status" value="1"/>
</dbReference>
<comment type="function">
    <text evidence="1">Molecular chaperone; assists the folding of proteins upon ATP hydrolysis.</text>
</comment>
<accession>A0A1Y1XPA3</accession>
<evidence type="ECO:0000313" key="13">
    <source>
        <dbReference type="Proteomes" id="UP000193944"/>
    </source>
</evidence>
<dbReference type="Proteomes" id="UP000193944">
    <property type="component" value="Unassembled WGS sequence"/>
</dbReference>
<evidence type="ECO:0000256" key="5">
    <source>
        <dbReference type="ARBA" id="ARBA00014424"/>
    </source>
</evidence>
<evidence type="ECO:0000256" key="8">
    <source>
        <dbReference type="ARBA" id="ARBA00022840"/>
    </source>
</evidence>
<dbReference type="CDD" id="cd03335">
    <property type="entry name" value="TCP1_alpha"/>
    <property type="match status" value="1"/>
</dbReference>
<keyword evidence="13" id="KW-1185">Reference proteome</keyword>
<dbReference type="InterPro" id="IPR027409">
    <property type="entry name" value="GroEL-like_apical_dom_sf"/>
</dbReference>
<name>A0A1Y1XPA3_9FUNG</name>
<dbReference type="GO" id="GO:0016887">
    <property type="term" value="F:ATP hydrolysis activity"/>
    <property type="evidence" value="ECO:0007669"/>
    <property type="project" value="InterPro"/>
</dbReference>
<evidence type="ECO:0000256" key="9">
    <source>
        <dbReference type="ARBA" id="ARBA00023186"/>
    </source>
</evidence>
<dbReference type="GO" id="GO:0140662">
    <property type="term" value="F:ATP-dependent protein folding chaperone"/>
    <property type="evidence" value="ECO:0007669"/>
    <property type="project" value="InterPro"/>
</dbReference>
<dbReference type="InterPro" id="IPR012715">
    <property type="entry name" value="Chap_CCT_alpha"/>
</dbReference>
<evidence type="ECO:0000256" key="7">
    <source>
        <dbReference type="ARBA" id="ARBA00022741"/>
    </source>
</evidence>
<dbReference type="EMBL" id="MCFG01000012">
    <property type="protein sequence ID" value="ORX87154.1"/>
    <property type="molecule type" value="Genomic_DNA"/>
</dbReference>
<dbReference type="InterPro" id="IPR027413">
    <property type="entry name" value="GROEL-like_equatorial_sf"/>
</dbReference>
<dbReference type="GO" id="GO:0051082">
    <property type="term" value="F:unfolded protein binding"/>
    <property type="evidence" value="ECO:0007669"/>
    <property type="project" value="EnsemblFungi"/>
</dbReference>
<evidence type="ECO:0000256" key="11">
    <source>
        <dbReference type="RuleBase" id="RU004187"/>
    </source>
</evidence>
<proteinExistence type="inferred from homology"/>
<dbReference type="FunFam" id="1.10.560.10:FF:000070">
    <property type="entry name" value="Uncharacterized protein"/>
    <property type="match status" value="1"/>
</dbReference>
<dbReference type="NCBIfam" id="NF041082">
    <property type="entry name" value="thermosome_alpha"/>
    <property type="match status" value="1"/>
</dbReference>
<dbReference type="GO" id="GO:0005524">
    <property type="term" value="F:ATP binding"/>
    <property type="evidence" value="ECO:0007669"/>
    <property type="project" value="UniProtKB-KW"/>
</dbReference>
<dbReference type="Gene3D" id="3.50.7.10">
    <property type="entry name" value="GroEL"/>
    <property type="match status" value="1"/>
</dbReference>
<evidence type="ECO:0000256" key="2">
    <source>
        <dbReference type="ARBA" id="ARBA00004496"/>
    </source>
</evidence>
<comment type="caution">
    <text evidence="12">The sequence shown here is derived from an EMBL/GenBank/DDBJ whole genome shotgun (WGS) entry which is preliminary data.</text>
</comment>
<dbReference type="Gene3D" id="3.30.260.10">
    <property type="entry name" value="TCP-1-like chaperonin intermediate domain"/>
    <property type="match status" value="1"/>
</dbReference>
<evidence type="ECO:0000256" key="1">
    <source>
        <dbReference type="ARBA" id="ARBA00002912"/>
    </source>
</evidence>
<evidence type="ECO:0000256" key="4">
    <source>
        <dbReference type="ARBA" id="ARBA00011381"/>
    </source>
</evidence>
<keyword evidence="8 11" id="KW-0067">ATP-binding</keyword>
<keyword evidence="7 11" id="KW-0547">Nucleotide-binding</keyword>
<dbReference type="InterPro" id="IPR053374">
    <property type="entry name" value="TCP-1_chaperonin"/>
</dbReference>
<comment type="subcellular location">
    <subcellularLocation>
        <location evidence="2">Cytoplasm</location>
    </subcellularLocation>
</comment>
<dbReference type="PANTHER" id="PTHR11353">
    <property type="entry name" value="CHAPERONIN"/>
    <property type="match status" value="1"/>
</dbReference>
<dbReference type="STRING" id="1754192.A0A1Y1XPA3"/>
<keyword evidence="9 11" id="KW-0143">Chaperone</keyword>
<dbReference type="InterPro" id="IPR054827">
    <property type="entry name" value="thermosome_alpha"/>
</dbReference>
<comment type="similarity">
    <text evidence="3 11">Belongs to the TCP-1 chaperonin family.</text>
</comment>
<dbReference type="GO" id="GO:0005832">
    <property type="term" value="C:chaperonin-containing T-complex"/>
    <property type="evidence" value="ECO:0007669"/>
    <property type="project" value="EnsemblFungi"/>
</dbReference>
<keyword evidence="6" id="KW-0963">Cytoplasm</keyword>
<dbReference type="NCBIfam" id="TIGR02340">
    <property type="entry name" value="chap_CCT_alpha"/>
    <property type="match status" value="1"/>
</dbReference>
<gene>
    <name evidence="12" type="ORF">BCR32DRAFT_198217</name>
</gene>
<protein>
    <recommendedName>
        <fullName evidence="5">T-complex protein 1 subunit alpha</fullName>
    </recommendedName>
    <alternativeName>
        <fullName evidence="10">CCT-alpha</fullName>
    </alternativeName>
</protein>
<dbReference type="SUPFAM" id="SSF52029">
    <property type="entry name" value="GroEL apical domain-like"/>
    <property type="match status" value="1"/>
</dbReference>
<dbReference type="InterPro" id="IPR017998">
    <property type="entry name" value="Chaperone_TCP-1"/>
</dbReference>
<evidence type="ECO:0000256" key="3">
    <source>
        <dbReference type="ARBA" id="ARBA00008020"/>
    </source>
</evidence>
<dbReference type="SUPFAM" id="SSF48592">
    <property type="entry name" value="GroEL equatorial domain-like"/>
    <property type="match status" value="1"/>
</dbReference>
<sequence length="553" mass="59942">MQAERTNQSLAIGGQRTSGQDVRSQNVLAAVSIANIVKTSLGPVGLDKMLVDDIGDVTISNDGATILKLLEVEHPAARVLVELAEQQDKEVGDGTTSVVIIAAELLRRANELVKNKIHPTTIITGYRLACKEACKFIAEQMATKVDQLGRECLINVAKTSMSSKILGSDAEFFSSMAVDAVQAVKVPGIKSNFKYPIKAINILKAHGKSSKESMHINGYAINCTVASQAMKTKITNAKIACLDINLQKARMSLGVNIVIDDPDKLEAVRKREIEITTERIKKILDAGANVVLTTKGIDDLCLKLFVEAGAMAVRRVKKEDMRRVAKATGATFLSTLANLEGEETFDPSYLGYADEVVQERISDDECILVKGTKAHASTSIILRGANDYMLDEMERSMHDILCAVKRTLESNAVVPGGGAVESALSIYLENFAHTLGSREQLAIAEFANALLVIPKTLAVNAAKDSTELVAKLRAYHNAAQNAEPDSPKKLLKWTGLDLIKGEIRDNMKAGVLEPAMSKIKSLKSATEAAIAILRIDDRIEIKKEQQDPNQPPM</sequence>
<dbReference type="PROSITE" id="PS00750">
    <property type="entry name" value="TCP1_1"/>
    <property type="match status" value="1"/>
</dbReference>
<dbReference type="AlphaFoldDB" id="A0A1Y1XPA3"/>
<dbReference type="InterPro" id="IPR027410">
    <property type="entry name" value="TCP-1-like_intermed_sf"/>
</dbReference>
<evidence type="ECO:0000313" key="12">
    <source>
        <dbReference type="EMBL" id="ORX87154.1"/>
    </source>
</evidence>
<dbReference type="SUPFAM" id="SSF54849">
    <property type="entry name" value="GroEL-intermediate domain like"/>
    <property type="match status" value="1"/>
</dbReference>
<dbReference type="PROSITE" id="PS00751">
    <property type="entry name" value="TCP1_2"/>
    <property type="match status" value="1"/>
</dbReference>
<comment type="subunit">
    <text evidence="4">Component of the T-complex protein 1 (TCP1) complex.</text>
</comment>
<evidence type="ECO:0000256" key="6">
    <source>
        <dbReference type="ARBA" id="ARBA00022490"/>
    </source>
</evidence>
<dbReference type="Pfam" id="PF00118">
    <property type="entry name" value="Cpn60_TCP1"/>
    <property type="match status" value="1"/>
</dbReference>
<reference evidence="12 13" key="1">
    <citation type="submission" date="2016-08" db="EMBL/GenBank/DDBJ databases">
        <title>A Parts List for Fungal Cellulosomes Revealed by Comparative Genomics.</title>
        <authorList>
            <consortium name="DOE Joint Genome Institute"/>
            <person name="Haitjema C.H."/>
            <person name="Gilmore S.P."/>
            <person name="Henske J.K."/>
            <person name="Solomon K.V."/>
            <person name="De Groot R."/>
            <person name="Kuo A."/>
            <person name="Mondo S.J."/>
            <person name="Salamov A.A."/>
            <person name="Labutti K."/>
            <person name="Zhao Z."/>
            <person name="Chiniquy J."/>
            <person name="Barry K."/>
            <person name="Brewer H.M."/>
            <person name="Purvine S.O."/>
            <person name="Wright A.T."/>
            <person name="Boxma B."/>
            <person name="Van Alen T."/>
            <person name="Hackstein J.H."/>
            <person name="Baker S.E."/>
            <person name="Grigoriev I.V."/>
            <person name="O'Malley M.A."/>
        </authorList>
    </citation>
    <scope>NUCLEOTIDE SEQUENCE [LARGE SCALE GENOMIC DNA]</scope>
    <source>
        <strain evidence="12 13">S4</strain>
    </source>
</reference>
<evidence type="ECO:0000256" key="10">
    <source>
        <dbReference type="ARBA" id="ARBA00030049"/>
    </source>
</evidence>
<dbReference type="PRINTS" id="PR00304">
    <property type="entry name" value="TCOMPLEXTCP1"/>
</dbReference>
<dbReference type="NCBIfam" id="NF041083">
    <property type="entry name" value="thermosome_beta"/>
    <property type="match status" value="1"/>
</dbReference>
<organism evidence="12 13">
    <name type="scientific">Anaeromyces robustus</name>
    <dbReference type="NCBI Taxonomy" id="1754192"/>
    <lineage>
        <taxon>Eukaryota</taxon>
        <taxon>Fungi</taxon>
        <taxon>Fungi incertae sedis</taxon>
        <taxon>Chytridiomycota</taxon>
        <taxon>Chytridiomycota incertae sedis</taxon>
        <taxon>Neocallimastigomycetes</taxon>
        <taxon>Neocallimastigales</taxon>
        <taxon>Neocallimastigaceae</taxon>
        <taxon>Anaeromyces</taxon>
    </lineage>
</organism>
<dbReference type="Gene3D" id="1.10.560.10">
    <property type="entry name" value="GroEL-like equatorial domain"/>
    <property type="match status" value="1"/>
</dbReference>
<dbReference type="InterPro" id="IPR002423">
    <property type="entry name" value="Cpn60/GroEL/TCP-1"/>
</dbReference>
<dbReference type="InterPro" id="IPR002194">
    <property type="entry name" value="Chaperonin_TCP-1_CS"/>
</dbReference>